<evidence type="ECO:0000256" key="2">
    <source>
        <dbReference type="ARBA" id="ARBA00023002"/>
    </source>
</evidence>
<name>A0A7W9W7B8_ARMRO</name>
<protein>
    <recommendedName>
        <fullName evidence="6">NADP-dependent 3-hydroxy acid dehydrogenase YdfG</fullName>
    </recommendedName>
</protein>
<evidence type="ECO:0000313" key="4">
    <source>
        <dbReference type="EMBL" id="MBB6050462.1"/>
    </source>
</evidence>
<organism evidence="4 5">
    <name type="scientific">Armatimonas rosea</name>
    <dbReference type="NCBI Taxonomy" id="685828"/>
    <lineage>
        <taxon>Bacteria</taxon>
        <taxon>Bacillati</taxon>
        <taxon>Armatimonadota</taxon>
        <taxon>Armatimonadia</taxon>
        <taxon>Armatimonadales</taxon>
        <taxon>Armatimonadaceae</taxon>
        <taxon>Armatimonas</taxon>
    </lineage>
</organism>
<reference evidence="4 5" key="1">
    <citation type="submission" date="2020-08" db="EMBL/GenBank/DDBJ databases">
        <title>Genomic Encyclopedia of Type Strains, Phase IV (KMG-IV): sequencing the most valuable type-strain genomes for metagenomic binning, comparative biology and taxonomic classification.</title>
        <authorList>
            <person name="Goeker M."/>
        </authorList>
    </citation>
    <scope>NUCLEOTIDE SEQUENCE [LARGE SCALE GENOMIC DNA]</scope>
    <source>
        <strain evidence="4 5">DSM 23562</strain>
    </source>
</reference>
<dbReference type="InterPro" id="IPR002347">
    <property type="entry name" value="SDR_fam"/>
</dbReference>
<dbReference type="SUPFAM" id="SSF51735">
    <property type="entry name" value="NAD(P)-binding Rossmann-fold domains"/>
    <property type="match status" value="1"/>
</dbReference>
<dbReference type="PRINTS" id="PR00080">
    <property type="entry name" value="SDRFAMILY"/>
</dbReference>
<keyword evidence="2" id="KW-0560">Oxidoreductase</keyword>
<keyword evidence="5" id="KW-1185">Reference proteome</keyword>
<evidence type="ECO:0000256" key="3">
    <source>
        <dbReference type="RuleBase" id="RU000363"/>
    </source>
</evidence>
<evidence type="ECO:0000313" key="5">
    <source>
        <dbReference type="Proteomes" id="UP000520814"/>
    </source>
</evidence>
<sequence>MTSETKIAVVTGASSGIGAATARQLATAGYSVILGARRTDRIEALAAELGGAAHVLDVADTASVEAFCATVPDAIHVLVNNAGGAIGLEPLAQARDDDWLQMYQTNVMGLMRVTRALLPKLHAGKGHIVNITSIAGRETYPNGAGYCAVKHAARAVTETLRLELNGTPVRVTDIAPGMVETEFSEVRFFGDKERAAKVYDGLTPLTADDVADVVVFAVTRPWHVNLDEIVLKPVAQARATVAVRGVGL</sequence>
<dbReference type="GO" id="GO:0016616">
    <property type="term" value="F:oxidoreductase activity, acting on the CH-OH group of donors, NAD or NADP as acceptor"/>
    <property type="evidence" value="ECO:0007669"/>
    <property type="project" value="UniProtKB-ARBA"/>
</dbReference>
<accession>A0A7W9W7B8</accession>
<dbReference type="Pfam" id="PF00106">
    <property type="entry name" value="adh_short"/>
    <property type="match status" value="1"/>
</dbReference>
<dbReference type="Gene3D" id="3.40.50.720">
    <property type="entry name" value="NAD(P)-binding Rossmann-like Domain"/>
    <property type="match status" value="1"/>
</dbReference>
<dbReference type="PRINTS" id="PR00081">
    <property type="entry name" value="GDHRDH"/>
</dbReference>
<proteinExistence type="inferred from homology"/>
<dbReference type="PANTHER" id="PTHR42901:SF1">
    <property type="entry name" value="ALCOHOL DEHYDROGENASE"/>
    <property type="match status" value="1"/>
</dbReference>
<dbReference type="EMBL" id="JACHGW010000002">
    <property type="protein sequence ID" value="MBB6050462.1"/>
    <property type="molecule type" value="Genomic_DNA"/>
</dbReference>
<dbReference type="PANTHER" id="PTHR42901">
    <property type="entry name" value="ALCOHOL DEHYDROGENASE"/>
    <property type="match status" value="1"/>
</dbReference>
<dbReference type="FunFam" id="3.40.50.720:FF:000047">
    <property type="entry name" value="NADP-dependent L-serine/L-allo-threonine dehydrogenase"/>
    <property type="match status" value="1"/>
</dbReference>
<dbReference type="InterPro" id="IPR036291">
    <property type="entry name" value="NAD(P)-bd_dom_sf"/>
</dbReference>
<gene>
    <name evidence="4" type="ORF">HNQ39_002253</name>
</gene>
<evidence type="ECO:0008006" key="6">
    <source>
        <dbReference type="Google" id="ProtNLM"/>
    </source>
</evidence>
<dbReference type="Proteomes" id="UP000520814">
    <property type="component" value="Unassembled WGS sequence"/>
</dbReference>
<comment type="similarity">
    <text evidence="1 3">Belongs to the short-chain dehydrogenases/reductases (SDR) family.</text>
</comment>
<dbReference type="AlphaFoldDB" id="A0A7W9W7B8"/>
<dbReference type="RefSeq" id="WP_184195461.1">
    <property type="nucleotide sequence ID" value="NZ_JACHGW010000002.1"/>
</dbReference>
<evidence type="ECO:0000256" key="1">
    <source>
        <dbReference type="ARBA" id="ARBA00006484"/>
    </source>
</evidence>
<comment type="caution">
    <text evidence="4">The sequence shown here is derived from an EMBL/GenBank/DDBJ whole genome shotgun (WGS) entry which is preliminary data.</text>
</comment>